<dbReference type="EMBL" id="BSRI01000002">
    <property type="protein sequence ID" value="GLV57937.1"/>
    <property type="molecule type" value="Genomic_DNA"/>
</dbReference>
<dbReference type="Pfam" id="PF13649">
    <property type="entry name" value="Methyltransf_25"/>
    <property type="match status" value="1"/>
</dbReference>
<evidence type="ECO:0000313" key="5">
    <source>
        <dbReference type="EMBL" id="GLV57937.1"/>
    </source>
</evidence>
<dbReference type="CDD" id="cd02440">
    <property type="entry name" value="AdoMet_MTases"/>
    <property type="match status" value="1"/>
</dbReference>
<comment type="caution">
    <text evidence="5">The sequence shown here is derived from an EMBL/GenBank/DDBJ whole genome shotgun (WGS) entry which is preliminary data.</text>
</comment>
<organism evidence="5 6">
    <name type="scientific">Dictyobacter halimunensis</name>
    <dbReference type="NCBI Taxonomy" id="3026934"/>
    <lineage>
        <taxon>Bacteria</taxon>
        <taxon>Bacillati</taxon>
        <taxon>Chloroflexota</taxon>
        <taxon>Ktedonobacteria</taxon>
        <taxon>Ktedonobacterales</taxon>
        <taxon>Dictyobacteraceae</taxon>
        <taxon>Dictyobacter</taxon>
    </lineage>
</organism>
<keyword evidence="2" id="KW-0808">Transferase</keyword>
<dbReference type="InterPro" id="IPR041698">
    <property type="entry name" value="Methyltransf_25"/>
</dbReference>
<dbReference type="PANTHER" id="PTHR43464">
    <property type="entry name" value="METHYLTRANSFERASE"/>
    <property type="match status" value="1"/>
</dbReference>
<evidence type="ECO:0000256" key="3">
    <source>
        <dbReference type="ARBA" id="ARBA00022691"/>
    </source>
</evidence>
<keyword evidence="1" id="KW-0489">Methyltransferase</keyword>
<protein>
    <recommendedName>
        <fullName evidence="4">Methyltransferase domain-containing protein</fullName>
    </recommendedName>
</protein>
<accession>A0ABQ6FUK4</accession>
<evidence type="ECO:0000256" key="2">
    <source>
        <dbReference type="ARBA" id="ARBA00022679"/>
    </source>
</evidence>
<feature type="domain" description="Methyltransferase" evidence="4">
    <location>
        <begin position="53"/>
        <end position="148"/>
    </location>
</feature>
<keyword evidence="3" id="KW-0949">S-adenosyl-L-methionine</keyword>
<keyword evidence="6" id="KW-1185">Reference proteome</keyword>
<evidence type="ECO:0000259" key="4">
    <source>
        <dbReference type="Pfam" id="PF13649"/>
    </source>
</evidence>
<evidence type="ECO:0000256" key="1">
    <source>
        <dbReference type="ARBA" id="ARBA00022603"/>
    </source>
</evidence>
<dbReference type="PANTHER" id="PTHR43464:SF19">
    <property type="entry name" value="UBIQUINONE BIOSYNTHESIS O-METHYLTRANSFERASE, MITOCHONDRIAL"/>
    <property type="match status" value="1"/>
</dbReference>
<reference evidence="5 6" key="1">
    <citation type="submission" date="2023-02" db="EMBL/GenBank/DDBJ databases">
        <title>Dictyobacter halimunensis sp. nov., a new member of the class Ktedonobacteria from forest soil in a geothermal area.</title>
        <authorList>
            <person name="Rachmania M.K."/>
            <person name="Ningsih F."/>
            <person name="Sakai Y."/>
            <person name="Yabe S."/>
            <person name="Yokota A."/>
            <person name="Sjamsuridzal W."/>
        </authorList>
    </citation>
    <scope>NUCLEOTIDE SEQUENCE [LARGE SCALE GENOMIC DNA]</scope>
    <source>
        <strain evidence="5 6">S3.2.2.5</strain>
    </source>
</reference>
<dbReference type="Proteomes" id="UP001344906">
    <property type="component" value="Unassembled WGS sequence"/>
</dbReference>
<dbReference type="RefSeq" id="WP_338253997.1">
    <property type="nucleotide sequence ID" value="NZ_BSRI01000002.1"/>
</dbReference>
<evidence type="ECO:0000313" key="6">
    <source>
        <dbReference type="Proteomes" id="UP001344906"/>
    </source>
</evidence>
<gene>
    <name evidence="5" type="ORF">KDH_47720</name>
</gene>
<dbReference type="Gene3D" id="3.40.50.150">
    <property type="entry name" value="Vaccinia Virus protein VP39"/>
    <property type="match status" value="1"/>
</dbReference>
<proteinExistence type="predicted"/>
<name>A0ABQ6FUK4_9CHLR</name>
<dbReference type="InterPro" id="IPR029063">
    <property type="entry name" value="SAM-dependent_MTases_sf"/>
</dbReference>
<dbReference type="SUPFAM" id="SSF53335">
    <property type="entry name" value="S-adenosyl-L-methionine-dependent methyltransferases"/>
    <property type="match status" value="1"/>
</dbReference>
<sequence>MRRHEDEVQELLKRVREWFNASEQVEYYQREVKQGLTASEAWLLQSLPPQGKILDIGCGAGRASIEVARRGLDVVGVDVSPGLVDSARAAAVAAKVSAQFLCMEDGRTLPFSNSSFDAALAFKVYCYLPSQASRLTYLAEVFRVLRPGASLFLTSYIVPDDMFYSYVDDETHALTAALFDSLEPGDTFASGQGYVHWFTSAGLKEELSRSPFQLDLFQDDEEVGGNGLHRLVRLTSPPTS</sequence>